<dbReference type="GeneID" id="71997759"/>
<dbReference type="EMBL" id="JADCUA010000002">
    <property type="protein sequence ID" value="KAH9842558.1"/>
    <property type="molecule type" value="Genomic_DNA"/>
</dbReference>
<dbReference type="SUPFAM" id="SSF81383">
    <property type="entry name" value="F-box domain"/>
    <property type="match status" value="1"/>
</dbReference>
<accession>A0ABQ8KW23</accession>
<reference evidence="1 2" key="1">
    <citation type="journal article" date="2021" name="Environ. Microbiol.">
        <title>Gene family expansions and transcriptome signatures uncover fungal adaptations to wood decay.</title>
        <authorList>
            <person name="Hage H."/>
            <person name="Miyauchi S."/>
            <person name="Viragh M."/>
            <person name="Drula E."/>
            <person name="Min B."/>
            <person name="Chaduli D."/>
            <person name="Navarro D."/>
            <person name="Favel A."/>
            <person name="Norest M."/>
            <person name="Lesage-Meessen L."/>
            <person name="Balint B."/>
            <person name="Merenyi Z."/>
            <person name="de Eugenio L."/>
            <person name="Morin E."/>
            <person name="Martinez A.T."/>
            <person name="Baldrian P."/>
            <person name="Stursova M."/>
            <person name="Martinez M.J."/>
            <person name="Novotny C."/>
            <person name="Magnuson J.K."/>
            <person name="Spatafora J.W."/>
            <person name="Maurice S."/>
            <person name="Pangilinan J."/>
            <person name="Andreopoulos W."/>
            <person name="LaButti K."/>
            <person name="Hundley H."/>
            <person name="Na H."/>
            <person name="Kuo A."/>
            <person name="Barry K."/>
            <person name="Lipzen A."/>
            <person name="Henrissat B."/>
            <person name="Riley R."/>
            <person name="Ahrendt S."/>
            <person name="Nagy L.G."/>
            <person name="Grigoriev I.V."/>
            <person name="Martin F."/>
            <person name="Rosso M.N."/>
        </authorList>
    </citation>
    <scope>NUCLEOTIDE SEQUENCE [LARGE SCALE GENOMIC DNA]</scope>
    <source>
        <strain evidence="1 2">CIRM-BRFM 1785</strain>
    </source>
</reference>
<evidence type="ECO:0000313" key="2">
    <source>
        <dbReference type="Proteomes" id="UP000814176"/>
    </source>
</evidence>
<dbReference type="Proteomes" id="UP000814176">
    <property type="component" value="Unassembled WGS sequence"/>
</dbReference>
<comment type="caution">
    <text evidence="1">The sequence shown here is derived from an EMBL/GenBank/DDBJ whole genome shotgun (WGS) entry which is preliminary data.</text>
</comment>
<gene>
    <name evidence="1" type="ORF">C8Q71DRAFT_208436</name>
</gene>
<evidence type="ECO:0000313" key="1">
    <source>
        <dbReference type="EMBL" id="KAH9842558.1"/>
    </source>
</evidence>
<dbReference type="RefSeq" id="XP_047783605.1">
    <property type="nucleotide sequence ID" value="XM_047917027.1"/>
</dbReference>
<dbReference type="InterPro" id="IPR036047">
    <property type="entry name" value="F-box-like_dom_sf"/>
</dbReference>
<sequence>MSMDSSILPPELTDHIIDFAWDDPPTLWSCALTCRAWRIRSELRLRDFDGIELNSVADLNVLTERIARPGSRRFLTPIRYLFASEDPERPFIHIIPLCIPGMFVPRLQTITFADLGRLESATTMNLHHSFFTLLASYKSVTRLCIQGGCLRETDLRRIVEALPSLKDVDILSLNFVRPPHGAGLVQEQERGRSWKRHSLDHFTFLWSRSVTGFGHLELLQCLQFFSEARQITTEAKNAMATFPAGSMTAARFPVSRLDLRAAVYMRAPVFSLHREWGRDARYERTWDAPAPSPLQTIAVV</sequence>
<name>A0ABQ8KW23_9APHY</name>
<evidence type="ECO:0008006" key="3">
    <source>
        <dbReference type="Google" id="ProtNLM"/>
    </source>
</evidence>
<organism evidence="1 2">
    <name type="scientific">Rhodofomes roseus</name>
    <dbReference type="NCBI Taxonomy" id="34475"/>
    <lineage>
        <taxon>Eukaryota</taxon>
        <taxon>Fungi</taxon>
        <taxon>Dikarya</taxon>
        <taxon>Basidiomycota</taxon>
        <taxon>Agaricomycotina</taxon>
        <taxon>Agaricomycetes</taxon>
        <taxon>Polyporales</taxon>
        <taxon>Rhodofomes</taxon>
    </lineage>
</organism>
<keyword evidence="2" id="KW-1185">Reference proteome</keyword>
<protein>
    <recommendedName>
        <fullName evidence="3">F-box domain-containing protein</fullName>
    </recommendedName>
</protein>
<proteinExistence type="predicted"/>